<evidence type="ECO:0000313" key="2">
    <source>
        <dbReference type="EMBL" id="ACO62163.1"/>
    </source>
</evidence>
<dbReference type="Gene3D" id="2.60.120.260">
    <property type="entry name" value="Galactose-binding domain-like"/>
    <property type="match status" value="1"/>
</dbReference>
<dbReference type="GeneID" id="8241669"/>
<dbReference type="PANTHER" id="PTHR33906:SF1">
    <property type="entry name" value="INTRAFLAGELLAR TRANSPORT PROTEIN 25 HOMOLOG"/>
    <property type="match status" value="1"/>
</dbReference>
<dbReference type="EMBL" id="CP001324">
    <property type="protein sequence ID" value="ACO62163.1"/>
    <property type="molecule type" value="Genomic_DNA"/>
</dbReference>
<dbReference type="InterPro" id="IPR008979">
    <property type="entry name" value="Galactose-bd-like_sf"/>
</dbReference>
<dbReference type="InParanoid" id="C1E1G3"/>
<dbReference type="eggNOG" id="KOG3437">
    <property type="taxonomic scope" value="Eukaryota"/>
</dbReference>
<dbReference type="AlphaFoldDB" id="C1E1G3"/>
<dbReference type="OMA" id="MWTRNAK"/>
<gene>
    <name evidence="2" type="ORF">MICPUN_99413</name>
</gene>
<dbReference type="RefSeq" id="XP_002500905.1">
    <property type="nucleotide sequence ID" value="XM_002500859.1"/>
</dbReference>
<sequence>MTDMASPGAGASVVMATCSDERHPPHNALDEDERSFWVTTGLFPQEIVVKLGKTSQVTKVRTLTANVRKFSLEYCDDDEPIGFKPAFEVELGDKGPARLQTEVHQVNCRAKFLKFVIGSGWGDFASVHRISVF</sequence>
<name>C1E1G3_MICCC</name>
<dbReference type="GO" id="GO:0030992">
    <property type="term" value="C:intraciliary transport particle B"/>
    <property type="evidence" value="ECO:0007669"/>
    <property type="project" value="InterPro"/>
</dbReference>
<dbReference type="GO" id="GO:0042073">
    <property type="term" value="P:intraciliary transport"/>
    <property type="evidence" value="ECO:0007669"/>
    <property type="project" value="InterPro"/>
</dbReference>
<dbReference type="STRING" id="296587.C1E1G3"/>
<dbReference type="Proteomes" id="UP000002009">
    <property type="component" value="Chromosome 3"/>
</dbReference>
<dbReference type="Pfam" id="PF00754">
    <property type="entry name" value="F5_F8_type_C"/>
    <property type="match status" value="1"/>
</dbReference>
<organism evidence="2 3">
    <name type="scientific">Micromonas commoda (strain RCC299 / NOUM17 / CCMP2709)</name>
    <name type="common">Picoplanktonic green alga</name>
    <dbReference type="NCBI Taxonomy" id="296587"/>
    <lineage>
        <taxon>Eukaryota</taxon>
        <taxon>Viridiplantae</taxon>
        <taxon>Chlorophyta</taxon>
        <taxon>Mamiellophyceae</taxon>
        <taxon>Mamiellales</taxon>
        <taxon>Mamiellaceae</taxon>
        <taxon>Micromonas</taxon>
    </lineage>
</organism>
<keyword evidence="3" id="KW-1185">Reference proteome</keyword>
<accession>C1E1G3</accession>
<feature type="domain" description="F5/8 type C" evidence="1">
    <location>
        <begin position="19"/>
        <end position="127"/>
    </location>
</feature>
<dbReference type="InterPro" id="IPR033558">
    <property type="entry name" value="IFT25"/>
</dbReference>
<dbReference type="PANTHER" id="PTHR33906">
    <property type="entry name" value="INTRAFLAGELLAR TRANSPORT PROTEIN 25 HOMOLOG"/>
    <property type="match status" value="1"/>
</dbReference>
<dbReference type="KEGG" id="mis:MICPUN_99413"/>
<protein>
    <recommendedName>
        <fullName evidence="1">F5/8 type C domain-containing protein</fullName>
    </recommendedName>
</protein>
<dbReference type="InterPro" id="IPR000421">
    <property type="entry name" value="FA58C"/>
</dbReference>
<evidence type="ECO:0000259" key="1">
    <source>
        <dbReference type="Pfam" id="PF00754"/>
    </source>
</evidence>
<dbReference type="SUPFAM" id="SSF49785">
    <property type="entry name" value="Galactose-binding domain-like"/>
    <property type="match status" value="1"/>
</dbReference>
<evidence type="ECO:0000313" key="3">
    <source>
        <dbReference type="Proteomes" id="UP000002009"/>
    </source>
</evidence>
<proteinExistence type="predicted"/>
<dbReference type="GO" id="GO:0005929">
    <property type="term" value="C:cilium"/>
    <property type="evidence" value="ECO:0007669"/>
    <property type="project" value="TreeGrafter"/>
</dbReference>
<reference evidence="2 3" key="1">
    <citation type="journal article" date="2009" name="Science">
        <title>Green evolution and dynamic adaptations revealed by genomes of the marine picoeukaryotes Micromonas.</title>
        <authorList>
            <person name="Worden A.Z."/>
            <person name="Lee J.H."/>
            <person name="Mock T."/>
            <person name="Rouze P."/>
            <person name="Simmons M.P."/>
            <person name="Aerts A.L."/>
            <person name="Allen A.E."/>
            <person name="Cuvelier M.L."/>
            <person name="Derelle E."/>
            <person name="Everett M.V."/>
            <person name="Foulon E."/>
            <person name="Grimwood J."/>
            <person name="Gundlach H."/>
            <person name="Henrissat B."/>
            <person name="Napoli C."/>
            <person name="McDonald S.M."/>
            <person name="Parker M.S."/>
            <person name="Rombauts S."/>
            <person name="Salamov A."/>
            <person name="Von Dassow P."/>
            <person name="Badger J.H."/>
            <person name="Coutinho P.M."/>
            <person name="Demir E."/>
            <person name="Dubchak I."/>
            <person name="Gentemann C."/>
            <person name="Eikrem W."/>
            <person name="Gready J.E."/>
            <person name="John U."/>
            <person name="Lanier W."/>
            <person name="Lindquist E.A."/>
            <person name="Lucas S."/>
            <person name="Mayer K.F."/>
            <person name="Moreau H."/>
            <person name="Not F."/>
            <person name="Otillar R."/>
            <person name="Panaud O."/>
            <person name="Pangilinan J."/>
            <person name="Paulsen I."/>
            <person name="Piegu B."/>
            <person name="Poliakov A."/>
            <person name="Robbens S."/>
            <person name="Schmutz J."/>
            <person name="Toulza E."/>
            <person name="Wyss T."/>
            <person name="Zelensky A."/>
            <person name="Zhou K."/>
            <person name="Armbrust E.V."/>
            <person name="Bhattacharya D."/>
            <person name="Goodenough U.W."/>
            <person name="Van de Peer Y."/>
            <person name="Grigoriev I.V."/>
        </authorList>
    </citation>
    <scope>NUCLEOTIDE SEQUENCE [LARGE SCALE GENOMIC DNA]</scope>
    <source>
        <strain evidence="3">RCC299 / NOUM17</strain>
    </source>
</reference>
<dbReference type="OrthoDB" id="271080at2759"/>